<dbReference type="PROSITE" id="PS00018">
    <property type="entry name" value="EF_HAND_1"/>
    <property type="match status" value="2"/>
</dbReference>
<dbReference type="InterPro" id="IPR032287">
    <property type="entry name" value="DUF4838"/>
</dbReference>
<dbReference type="Gene3D" id="3.30.379.10">
    <property type="entry name" value="Chitobiase/beta-hexosaminidase domain 2-like"/>
    <property type="match status" value="1"/>
</dbReference>
<keyword evidence="4" id="KW-1185">Reference proteome</keyword>
<dbReference type="Pfam" id="PF02018">
    <property type="entry name" value="CBM_4_9"/>
    <property type="match status" value="1"/>
</dbReference>
<dbReference type="InterPro" id="IPR008979">
    <property type="entry name" value="Galactose-bd-like_sf"/>
</dbReference>
<dbReference type="CDD" id="cd08547">
    <property type="entry name" value="Type_II_cohesin"/>
    <property type="match status" value="1"/>
</dbReference>
<reference evidence="3 4" key="1">
    <citation type="submission" date="2019-01" db="EMBL/GenBank/DDBJ databases">
        <title>Complete genome sequence of Cohnella hallensis HS21 isolated from Korean fir (Abies koreana) rhizospheric soil.</title>
        <authorList>
            <person name="Jiang L."/>
            <person name="Kang S.W."/>
            <person name="Kim S."/>
            <person name="Jung J."/>
            <person name="Kim C.Y."/>
            <person name="Kim D.H."/>
            <person name="Kim S.W."/>
            <person name="Lee J."/>
        </authorList>
    </citation>
    <scope>NUCLEOTIDE SEQUENCE [LARGE SCALE GENOMIC DNA]</scope>
    <source>
        <strain evidence="3 4">HS21</strain>
    </source>
</reference>
<dbReference type="InterPro" id="IPR008965">
    <property type="entry name" value="CBM2/CBM3_carb-bd_dom_sf"/>
</dbReference>
<organism evidence="3 4">
    <name type="scientific">Cohnella abietis</name>
    <dbReference type="NCBI Taxonomy" id="2507935"/>
    <lineage>
        <taxon>Bacteria</taxon>
        <taxon>Bacillati</taxon>
        <taxon>Bacillota</taxon>
        <taxon>Bacilli</taxon>
        <taxon>Bacillales</taxon>
        <taxon>Paenibacillaceae</taxon>
        <taxon>Cohnella</taxon>
    </lineage>
</organism>
<dbReference type="GO" id="GO:0004553">
    <property type="term" value="F:hydrolase activity, hydrolyzing O-glycosyl compounds"/>
    <property type="evidence" value="ECO:0007669"/>
    <property type="project" value="InterPro"/>
</dbReference>
<dbReference type="SUPFAM" id="SSF49384">
    <property type="entry name" value="Carbohydrate-binding domain"/>
    <property type="match status" value="1"/>
</dbReference>
<feature type="domain" description="Dockerin" evidence="2">
    <location>
        <begin position="1087"/>
        <end position="1149"/>
    </location>
</feature>
<gene>
    <name evidence="3" type="ORF">KCTCHS21_21360</name>
</gene>
<dbReference type="GO" id="GO:0030246">
    <property type="term" value="F:carbohydrate binding"/>
    <property type="evidence" value="ECO:0007669"/>
    <property type="project" value="InterPro"/>
</dbReference>
<dbReference type="Gene3D" id="1.10.1330.10">
    <property type="entry name" value="Dockerin domain"/>
    <property type="match status" value="1"/>
</dbReference>
<dbReference type="Pfam" id="PF00963">
    <property type="entry name" value="Cohesin"/>
    <property type="match status" value="1"/>
</dbReference>
<dbReference type="Gene3D" id="2.60.40.680">
    <property type="match status" value="1"/>
</dbReference>
<name>A0A3T1D3Q7_9BACL</name>
<dbReference type="InterPro" id="IPR003305">
    <property type="entry name" value="CenC_carb-bd"/>
</dbReference>
<protein>
    <recommendedName>
        <fullName evidence="2">Dockerin domain-containing protein</fullName>
    </recommendedName>
</protein>
<dbReference type="RefSeq" id="WP_130607476.1">
    <property type="nucleotide sequence ID" value="NZ_AP019400.1"/>
</dbReference>
<dbReference type="PROSITE" id="PS51766">
    <property type="entry name" value="DOCKERIN"/>
    <property type="match status" value="1"/>
</dbReference>
<dbReference type="InterPro" id="IPR016134">
    <property type="entry name" value="Dockerin_dom"/>
</dbReference>
<evidence type="ECO:0000313" key="4">
    <source>
        <dbReference type="Proteomes" id="UP000289856"/>
    </source>
</evidence>
<dbReference type="SUPFAM" id="SSF55545">
    <property type="entry name" value="beta-N-acetylhexosaminidase-like domain"/>
    <property type="match status" value="1"/>
</dbReference>
<dbReference type="InterPro" id="IPR002105">
    <property type="entry name" value="Dockerin_1_rpt"/>
</dbReference>
<evidence type="ECO:0000256" key="1">
    <source>
        <dbReference type="ARBA" id="ARBA00022801"/>
    </source>
</evidence>
<dbReference type="Pfam" id="PF00404">
    <property type="entry name" value="Dockerin_1"/>
    <property type="match status" value="1"/>
</dbReference>
<dbReference type="PANTHER" id="PTHR47406:SF2">
    <property type="entry name" value="ALPHA GLUCURONIDASE N-TERMINAL DOMAIN-CONTAINING PROTEIN"/>
    <property type="match status" value="1"/>
</dbReference>
<keyword evidence="1" id="KW-0378">Hydrolase</keyword>
<dbReference type="CDD" id="cd14254">
    <property type="entry name" value="Dockerin_II"/>
    <property type="match status" value="1"/>
</dbReference>
<dbReference type="KEGG" id="cohn:KCTCHS21_21360"/>
<dbReference type="PANTHER" id="PTHR47406">
    <property type="entry name" value="COAGULATION FACTOR 5/8 TYPE, C-TERMINAL"/>
    <property type="match status" value="1"/>
</dbReference>
<evidence type="ECO:0000313" key="3">
    <source>
        <dbReference type="EMBL" id="BBI32737.1"/>
    </source>
</evidence>
<dbReference type="InterPro" id="IPR002102">
    <property type="entry name" value="Cohesin_dom"/>
</dbReference>
<dbReference type="SUPFAM" id="SSF49785">
    <property type="entry name" value="Galactose-binding domain-like"/>
    <property type="match status" value="2"/>
</dbReference>
<proteinExistence type="predicted"/>
<dbReference type="GO" id="GO:0000272">
    <property type="term" value="P:polysaccharide catabolic process"/>
    <property type="evidence" value="ECO:0007669"/>
    <property type="project" value="InterPro"/>
</dbReference>
<dbReference type="SUPFAM" id="SSF63446">
    <property type="entry name" value="Type I dockerin domain"/>
    <property type="match status" value="1"/>
</dbReference>
<sequence>MSKNLLCKASFFVCLVLLFSIVISVTVPISYAGAAGHVADEVASIPNNIMGDYKEPTAESIEGVELVVAGVSRATVVLTSTATDLEKQAAQELQSYVKKVSGADMPVVTHASAINGIKIFVGSAAPDPQLEQIRQKGTDPDSFRLSVSGDSIQLVGLSDRGVLFAAYELLEQIGIRWFTPGDLGTEIPSLQTIRVKEQNTIQNPGVINRYVGGMDYLFSSGAIEYVDKFEGKKWMQHNRGSTVPLGGHGLPCTITPQERPDLFIKVDGNLTTQLDVSQPGTLTCVVEGVLEYLKENPNTKYIDLGPDDGDNLGTTEWDAVDFDPLMGSNSITDRYVKFYNKVLEQIEPQYPDVGIAFFAYLRYMRAPVREVPNPKLLPVIAPISVDRIHSIENSMSWERDYLKDLINDWKKLGVDVSVYSYMFNLADPGLPFSMINRIVEEMSYYHKEEMNQLRFEVMPSWGYQGPSLYMMAKLNWNPELDVQKTLSDYFSKYYGPAAEPMWNHFRKLEDVFANADYYTGAVFDYSKILTPDVMADLESTLAEAESKVTANSKYAKRVWMTRVAFDFGNEFTDMRDAYLKFDFVKAKQHYDEAKSLLELAYLQSPVIIHPWTAEYLDIFWKEQIEMSYKRVTNGNQIVAQLPDEWLAMLIPGGNGDKLGLWKPGVGTKSWMKLKTYSDTWSNQGLRYYKGEVWYRTSVNVAEQFKDKPIRLWFGDIDETPRVWINGKEIQPKSTGIATVIPWEYEVTSAIKFGKKNDIVVSVINKSLDEVGTGGIIGPAFLWAVAPEPIDEPGDPDELLTNPGFEKGTIGWEPFYTAKLTSVTSPVSGGSKALEVSGRNNNYTGAMQNLKAILLENGQGTYDFGANLRTKSGEQTMYVNIFVNDSEGEHYFNGSFENVGNGSWVRSSGSKNITWTGELKAARIYVESAGGTGDFYIDDFSFKKKKLPSFDKSTLTTSVSTIPAGTEFKVNYGLSSVSKAVYGQDIKLDYDSSVMEFVTAKSLIDGVGIVETVKEPAGKLRLIVASQGSEHAVIDNAQVVELTFRAKKIAQSASGVISITSAILGDNQGNETQAALSSISVRVTAIVAVENSADINQDGKVTVGDLSIIAARYGKDRSSPDWEQVKSADINGDGVIDILDLVAVAKKILE</sequence>
<dbReference type="EMBL" id="AP019400">
    <property type="protein sequence ID" value="BBI32737.1"/>
    <property type="molecule type" value="Genomic_DNA"/>
</dbReference>
<evidence type="ECO:0000259" key="2">
    <source>
        <dbReference type="PROSITE" id="PS51766"/>
    </source>
</evidence>
<dbReference type="InterPro" id="IPR036439">
    <property type="entry name" value="Dockerin_dom_sf"/>
</dbReference>
<accession>A0A3T1D3Q7</accession>
<dbReference type="Gene3D" id="2.60.120.260">
    <property type="entry name" value="Galactose-binding domain-like"/>
    <property type="match status" value="2"/>
</dbReference>
<dbReference type="OrthoDB" id="5136785at2"/>
<dbReference type="AlphaFoldDB" id="A0A3T1D3Q7"/>
<dbReference type="Proteomes" id="UP000289856">
    <property type="component" value="Chromosome"/>
</dbReference>
<dbReference type="Pfam" id="PF16126">
    <property type="entry name" value="DUF4838"/>
    <property type="match status" value="1"/>
</dbReference>
<dbReference type="InterPro" id="IPR029018">
    <property type="entry name" value="Hex-like_dom2"/>
</dbReference>
<dbReference type="InterPro" id="IPR018247">
    <property type="entry name" value="EF_Hand_1_Ca_BS"/>
</dbReference>